<dbReference type="SMART" id="SM01425">
    <property type="entry name" value="EsV_1_7"/>
    <property type="match status" value="2"/>
</dbReference>
<dbReference type="Proteomes" id="UP000011087">
    <property type="component" value="Unassembled WGS sequence"/>
</dbReference>
<dbReference type="HOGENOM" id="CLU_1345436_0_0_1"/>
<organism evidence="2">
    <name type="scientific">Guillardia theta (strain CCMP2712)</name>
    <name type="common">Cryptophyte</name>
    <dbReference type="NCBI Taxonomy" id="905079"/>
    <lineage>
        <taxon>Eukaryota</taxon>
        <taxon>Cryptophyceae</taxon>
        <taxon>Pyrenomonadales</taxon>
        <taxon>Geminigeraceae</taxon>
        <taxon>Guillardia</taxon>
    </lineage>
</organism>
<feature type="chain" id="PRO_5008770678" description="TAZ-type domain-containing protein" evidence="1">
    <location>
        <begin position="25"/>
        <end position="204"/>
    </location>
</feature>
<name>L1J031_GUITC</name>
<evidence type="ECO:0000256" key="1">
    <source>
        <dbReference type="SAM" id="SignalP"/>
    </source>
</evidence>
<proteinExistence type="predicted"/>
<evidence type="ECO:0008006" key="5">
    <source>
        <dbReference type="Google" id="ProtNLM"/>
    </source>
</evidence>
<reference evidence="3" key="3">
    <citation type="submission" date="2016-03" db="UniProtKB">
        <authorList>
            <consortium name="EnsemblProtists"/>
        </authorList>
    </citation>
    <scope>IDENTIFICATION</scope>
</reference>
<feature type="signal peptide" evidence="1">
    <location>
        <begin position="1"/>
        <end position="24"/>
    </location>
</feature>
<accession>L1J031</accession>
<protein>
    <recommendedName>
        <fullName evidence="5">TAZ-type domain-containing protein</fullName>
    </recommendedName>
</protein>
<reference evidence="2 4" key="1">
    <citation type="journal article" date="2012" name="Nature">
        <title>Algal genomes reveal evolutionary mosaicism and the fate of nucleomorphs.</title>
        <authorList>
            <consortium name="DOE Joint Genome Institute"/>
            <person name="Curtis B.A."/>
            <person name="Tanifuji G."/>
            <person name="Burki F."/>
            <person name="Gruber A."/>
            <person name="Irimia M."/>
            <person name="Maruyama S."/>
            <person name="Arias M.C."/>
            <person name="Ball S.G."/>
            <person name="Gile G.H."/>
            <person name="Hirakawa Y."/>
            <person name="Hopkins J.F."/>
            <person name="Kuo A."/>
            <person name="Rensing S.A."/>
            <person name="Schmutz J."/>
            <person name="Symeonidi A."/>
            <person name="Elias M."/>
            <person name="Eveleigh R.J."/>
            <person name="Herman E.K."/>
            <person name="Klute M.J."/>
            <person name="Nakayama T."/>
            <person name="Obornik M."/>
            <person name="Reyes-Prieto A."/>
            <person name="Armbrust E.V."/>
            <person name="Aves S.J."/>
            <person name="Beiko R.G."/>
            <person name="Coutinho P."/>
            <person name="Dacks J.B."/>
            <person name="Durnford D.G."/>
            <person name="Fast N.M."/>
            <person name="Green B.R."/>
            <person name="Grisdale C.J."/>
            <person name="Hempel F."/>
            <person name="Henrissat B."/>
            <person name="Hoppner M.P."/>
            <person name="Ishida K."/>
            <person name="Kim E."/>
            <person name="Koreny L."/>
            <person name="Kroth P.G."/>
            <person name="Liu Y."/>
            <person name="Malik S.B."/>
            <person name="Maier U.G."/>
            <person name="McRose D."/>
            <person name="Mock T."/>
            <person name="Neilson J.A."/>
            <person name="Onodera N.T."/>
            <person name="Poole A.M."/>
            <person name="Pritham E.J."/>
            <person name="Richards T.A."/>
            <person name="Rocap G."/>
            <person name="Roy S.W."/>
            <person name="Sarai C."/>
            <person name="Schaack S."/>
            <person name="Shirato S."/>
            <person name="Slamovits C.H."/>
            <person name="Spencer D.F."/>
            <person name="Suzuki S."/>
            <person name="Worden A.Z."/>
            <person name="Zauner S."/>
            <person name="Barry K."/>
            <person name="Bell C."/>
            <person name="Bharti A.K."/>
            <person name="Crow J.A."/>
            <person name="Grimwood J."/>
            <person name="Kramer R."/>
            <person name="Lindquist E."/>
            <person name="Lucas S."/>
            <person name="Salamov A."/>
            <person name="McFadden G.I."/>
            <person name="Lane C.E."/>
            <person name="Keeling P.J."/>
            <person name="Gray M.W."/>
            <person name="Grigoriev I.V."/>
            <person name="Archibald J.M."/>
        </authorList>
    </citation>
    <scope>NUCLEOTIDE SEQUENCE</scope>
    <source>
        <strain evidence="2 4">CCMP2712</strain>
    </source>
</reference>
<dbReference type="AlphaFoldDB" id="L1J031"/>
<dbReference type="GeneID" id="17298533"/>
<dbReference type="Pfam" id="PF19114">
    <property type="entry name" value="EsV_1_7_cys"/>
    <property type="match status" value="2"/>
</dbReference>
<dbReference type="InterPro" id="IPR043822">
    <property type="entry name" value="EsV_1_7_cys"/>
</dbReference>
<dbReference type="RefSeq" id="XP_005828853.1">
    <property type="nucleotide sequence ID" value="XM_005828796.1"/>
</dbReference>
<dbReference type="EnsemblProtists" id="EKX41873">
    <property type="protein sequence ID" value="EKX41873"/>
    <property type="gene ID" value="GUITHDRAFT_141626"/>
</dbReference>
<dbReference type="KEGG" id="gtt:GUITHDRAFT_141626"/>
<sequence length="204" mass="23611">MQPIRDLLLLFLLLLLLLLPPLHLSSELEVPCCSCHQSEAVYGEVVRHEKESYWKSKLCTECAGRVSMCEDSISLLLLKRRCRNCTKFASFADPIFNSMPVHCKAHKMDSEVDVVHKSLLCREQGCSRQGVYGHPLNLELNLRHLMRKQVLFCKQHRKEVQLRGLPEARILHCVRLWASQHKPEDCVDTVHRKCQWTGCGRRGR</sequence>
<evidence type="ECO:0000313" key="3">
    <source>
        <dbReference type="EnsemblProtists" id="EKX41873"/>
    </source>
</evidence>
<keyword evidence="1" id="KW-0732">Signal</keyword>
<dbReference type="PaxDb" id="55529-EKX41873"/>
<dbReference type="EMBL" id="JH993020">
    <property type="protein sequence ID" value="EKX41873.1"/>
    <property type="molecule type" value="Genomic_DNA"/>
</dbReference>
<gene>
    <name evidence="2" type="ORF">GUITHDRAFT_141626</name>
</gene>
<reference evidence="4" key="2">
    <citation type="submission" date="2012-11" db="EMBL/GenBank/DDBJ databases">
        <authorList>
            <person name="Kuo A."/>
            <person name="Curtis B.A."/>
            <person name="Tanifuji G."/>
            <person name="Burki F."/>
            <person name="Gruber A."/>
            <person name="Irimia M."/>
            <person name="Maruyama S."/>
            <person name="Arias M.C."/>
            <person name="Ball S.G."/>
            <person name="Gile G.H."/>
            <person name="Hirakawa Y."/>
            <person name="Hopkins J.F."/>
            <person name="Rensing S.A."/>
            <person name="Schmutz J."/>
            <person name="Symeonidi A."/>
            <person name="Elias M."/>
            <person name="Eveleigh R.J."/>
            <person name="Herman E.K."/>
            <person name="Klute M.J."/>
            <person name="Nakayama T."/>
            <person name="Obornik M."/>
            <person name="Reyes-Prieto A."/>
            <person name="Armbrust E.V."/>
            <person name="Aves S.J."/>
            <person name="Beiko R.G."/>
            <person name="Coutinho P."/>
            <person name="Dacks J.B."/>
            <person name="Durnford D.G."/>
            <person name="Fast N.M."/>
            <person name="Green B.R."/>
            <person name="Grisdale C."/>
            <person name="Hempe F."/>
            <person name="Henrissat B."/>
            <person name="Hoppner M.P."/>
            <person name="Ishida K.-I."/>
            <person name="Kim E."/>
            <person name="Koreny L."/>
            <person name="Kroth P.G."/>
            <person name="Liu Y."/>
            <person name="Malik S.-B."/>
            <person name="Maier U.G."/>
            <person name="McRose D."/>
            <person name="Mock T."/>
            <person name="Neilson J.A."/>
            <person name="Onodera N.T."/>
            <person name="Poole A.M."/>
            <person name="Pritham E.J."/>
            <person name="Richards T.A."/>
            <person name="Rocap G."/>
            <person name="Roy S.W."/>
            <person name="Sarai C."/>
            <person name="Schaack S."/>
            <person name="Shirato S."/>
            <person name="Slamovits C.H."/>
            <person name="Spencer D.F."/>
            <person name="Suzuki S."/>
            <person name="Worden A.Z."/>
            <person name="Zauner S."/>
            <person name="Barry K."/>
            <person name="Bell C."/>
            <person name="Bharti A.K."/>
            <person name="Crow J.A."/>
            <person name="Grimwood J."/>
            <person name="Kramer R."/>
            <person name="Lindquist E."/>
            <person name="Lucas S."/>
            <person name="Salamov A."/>
            <person name="McFadden G.I."/>
            <person name="Lane C.E."/>
            <person name="Keeling P.J."/>
            <person name="Gray M.W."/>
            <person name="Grigoriev I.V."/>
            <person name="Archibald J.M."/>
        </authorList>
    </citation>
    <scope>NUCLEOTIDE SEQUENCE</scope>
    <source>
        <strain evidence="4">CCMP2712</strain>
    </source>
</reference>
<evidence type="ECO:0000313" key="4">
    <source>
        <dbReference type="Proteomes" id="UP000011087"/>
    </source>
</evidence>
<keyword evidence="4" id="KW-1185">Reference proteome</keyword>
<evidence type="ECO:0000313" key="2">
    <source>
        <dbReference type="EMBL" id="EKX41873.1"/>
    </source>
</evidence>